<proteinExistence type="predicted"/>
<gene>
    <name evidence="2" type="ORF">KQX54_001177</name>
</gene>
<sequence>MSSSDDNGSSPPRKTYKLYNLNASHSIHLRSLYRINKKKARSDEKQLRSHSNNLTVSQNLNIDDNYKNCLGEDIFSEDDVSSDSGSSSEDHENSSSNSYNN</sequence>
<protein>
    <submittedName>
        <fullName evidence="2">Uncharacterized protein</fullName>
    </submittedName>
</protein>
<dbReference type="AlphaFoldDB" id="A0AAV7IRH2"/>
<keyword evidence="3" id="KW-1185">Reference proteome</keyword>
<organism evidence="2 3">
    <name type="scientific">Cotesia glomerata</name>
    <name type="common">Lepidopteran parasitic wasp</name>
    <name type="synonym">Apanteles glomeratus</name>
    <dbReference type="NCBI Taxonomy" id="32391"/>
    <lineage>
        <taxon>Eukaryota</taxon>
        <taxon>Metazoa</taxon>
        <taxon>Ecdysozoa</taxon>
        <taxon>Arthropoda</taxon>
        <taxon>Hexapoda</taxon>
        <taxon>Insecta</taxon>
        <taxon>Pterygota</taxon>
        <taxon>Neoptera</taxon>
        <taxon>Endopterygota</taxon>
        <taxon>Hymenoptera</taxon>
        <taxon>Apocrita</taxon>
        <taxon>Ichneumonoidea</taxon>
        <taxon>Braconidae</taxon>
        <taxon>Microgastrinae</taxon>
        <taxon>Cotesia</taxon>
    </lineage>
</organism>
<evidence type="ECO:0000313" key="2">
    <source>
        <dbReference type="EMBL" id="KAH0556680.1"/>
    </source>
</evidence>
<evidence type="ECO:0000313" key="3">
    <source>
        <dbReference type="Proteomes" id="UP000826195"/>
    </source>
</evidence>
<dbReference type="EMBL" id="JAHXZJ010000748">
    <property type="protein sequence ID" value="KAH0556680.1"/>
    <property type="molecule type" value="Genomic_DNA"/>
</dbReference>
<evidence type="ECO:0000256" key="1">
    <source>
        <dbReference type="SAM" id="MobiDB-lite"/>
    </source>
</evidence>
<name>A0AAV7IRH2_COTGL</name>
<reference evidence="2 3" key="1">
    <citation type="journal article" date="2021" name="J. Hered.">
        <title>A chromosome-level genome assembly of the parasitoid wasp, Cotesia glomerata (Hymenoptera: Braconidae).</title>
        <authorList>
            <person name="Pinto B.J."/>
            <person name="Weis J.J."/>
            <person name="Gamble T."/>
            <person name="Ode P.J."/>
            <person name="Paul R."/>
            <person name="Zaspel J.M."/>
        </authorList>
    </citation>
    <scope>NUCLEOTIDE SEQUENCE [LARGE SCALE GENOMIC DNA]</scope>
    <source>
        <strain evidence="2">CgM1</strain>
    </source>
</reference>
<accession>A0AAV7IRH2</accession>
<comment type="caution">
    <text evidence="2">The sequence shown here is derived from an EMBL/GenBank/DDBJ whole genome shotgun (WGS) entry which is preliminary data.</text>
</comment>
<feature type="region of interest" description="Disordered" evidence="1">
    <location>
        <begin position="75"/>
        <end position="101"/>
    </location>
</feature>
<dbReference type="Proteomes" id="UP000826195">
    <property type="component" value="Unassembled WGS sequence"/>
</dbReference>